<dbReference type="Proteomes" id="UP000321204">
    <property type="component" value="Chromosome"/>
</dbReference>
<organism evidence="1 2">
    <name type="scientific">Flavisolibacter ginsenosidimutans</name>
    <dbReference type="NCBI Taxonomy" id="661481"/>
    <lineage>
        <taxon>Bacteria</taxon>
        <taxon>Pseudomonadati</taxon>
        <taxon>Bacteroidota</taxon>
        <taxon>Chitinophagia</taxon>
        <taxon>Chitinophagales</taxon>
        <taxon>Chitinophagaceae</taxon>
        <taxon>Flavisolibacter</taxon>
    </lineage>
</organism>
<sequence length="76" mass="8329">MNYGPINIDPETMGGTPVFTGTRVPIQTLFDYLEGGDALEEFLDDYPSVSREAAVSVLEIAKKTLTTEKSLNENFA</sequence>
<dbReference type="AlphaFoldDB" id="A0A5B8UKE0"/>
<dbReference type="KEGG" id="fgg:FSB75_14955"/>
<dbReference type="RefSeq" id="WP_146789130.1">
    <property type="nucleotide sequence ID" value="NZ_BAABIO010000003.1"/>
</dbReference>
<dbReference type="SUPFAM" id="SSF46689">
    <property type="entry name" value="Homeodomain-like"/>
    <property type="match status" value="1"/>
</dbReference>
<dbReference type="InterPro" id="IPR007367">
    <property type="entry name" value="DUF433"/>
</dbReference>
<name>A0A5B8UKE0_9BACT</name>
<dbReference type="PANTHER" id="PTHR34849">
    <property type="entry name" value="SSL5025 PROTEIN"/>
    <property type="match status" value="1"/>
</dbReference>
<dbReference type="OrthoDB" id="9809515at2"/>
<gene>
    <name evidence="1" type="ORF">FSB75_14955</name>
</gene>
<evidence type="ECO:0000313" key="1">
    <source>
        <dbReference type="EMBL" id="QEC57144.1"/>
    </source>
</evidence>
<dbReference type="InterPro" id="IPR009057">
    <property type="entry name" value="Homeodomain-like_sf"/>
</dbReference>
<dbReference type="Pfam" id="PF04255">
    <property type="entry name" value="DUF433"/>
    <property type="match status" value="1"/>
</dbReference>
<proteinExistence type="predicted"/>
<dbReference type="PANTHER" id="PTHR34849:SF3">
    <property type="entry name" value="SSR2962 PROTEIN"/>
    <property type="match status" value="1"/>
</dbReference>
<evidence type="ECO:0000313" key="2">
    <source>
        <dbReference type="Proteomes" id="UP000321204"/>
    </source>
</evidence>
<protein>
    <submittedName>
        <fullName evidence="1">DUF433 domain-containing protein</fullName>
    </submittedName>
</protein>
<accession>A0A5B8UKE0</accession>
<dbReference type="EMBL" id="CP042433">
    <property type="protein sequence ID" value="QEC57144.1"/>
    <property type="molecule type" value="Genomic_DNA"/>
</dbReference>
<dbReference type="Gene3D" id="1.10.10.10">
    <property type="entry name" value="Winged helix-like DNA-binding domain superfamily/Winged helix DNA-binding domain"/>
    <property type="match status" value="1"/>
</dbReference>
<reference evidence="1 2" key="1">
    <citation type="journal article" date="2015" name="Int. J. Syst. Evol. Microbiol.">
        <title>Flavisolibacter ginsenosidimutans sp. nov., with ginsenoside-converting activity isolated from soil used for cultivating ginseng.</title>
        <authorList>
            <person name="Zhao Y."/>
            <person name="Liu Q."/>
            <person name="Kang M.S."/>
            <person name="Jin F."/>
            <person name="Yu H."/>
            <person name="Im W.T."/>
        </authorList>
    </citation>
    <scope>NUCLEOTIDE SEQUENCE [LARGE SCALE GENOMIC DNA]</scope>
    <source>
        <strain evidence="1 2">Gsoil 636</strain>
    </source>
</reference>
<keyword evidence="2" id="KW-1185">Reference proteome</keyword>
<dbReference type="InterPro" id="IPR036388">
    <property type="entry name" value="WH-like_DNA-bd_sf"/>
</dbReference>